<dbReference type="Pfam" id="PF01464">
    <property type="entry name" value="SLT"/>
    <property type="match status" value="1"/>
</dbReference>
<accession>A0A8J6UIZ4</accession>
<dbReference type="Gene3D" id="1.10.530.10">
    <property type="match status" value="1"/>
</dbReference>
<evidence type="ECO:0000313" key="3">
    <source>
        <dbReference type="Proteomes" id="UP000638014"/>
    </source>
</evidence>
<dbReference type="InterPro" id="IPR023346">
    <property type="entry name" value="Lysozyme-like_dom_sf"/>
</dbReference>
<name>A0A8J6UIZ4_9GAMM</name>
<evidence type="ECO:0000259" key="1">
    <source>
        <dbReference type="Pfam" id="PF01464"/>
    </source>
</evidence>
<dbReference type="EMBL" id="JACXAF010000009">
    <property type="protein sequence ID" value="MBD1389538.1"/>
    <property type="molecule type" value="Genomic_DNA"/>
</dbReference>
<feature type="domain" description="Transglycosylase SLT" evidence="1">
    <location>
        <begin position="23"/>
        <end position="127"/>
    </location>
</feature>
<protein>
    <submittedName>
        <fullName evidence="2">Lytic transglycosylase domain-containing protein</fullName>
    </submittedName>
</protein>
<reference evidence="2" key="1">
    <citation type="submission" date="2020-09" db="EMBL/GenBank/DDBJ databases">
        <title>A novel bacterium of genus Neiella, isolated from South China Sea.</title>
        <authorList>
            <person name="Huang H."/>
            <person name="Mo K."/>
            <person name="Hu Y."/>
        </authorList>
    </citation>
    <scope>NUCLEOTIDE SEQUENCE</scope>
    <source>
        <strain evidence="2">HB171785</strain>
    </source>
</reference>
<dbReference type="SUPFAM" id="SSF53955">
    <property type="entry name" value="Lysozyme-like"/>
    <property type="match status" value="1"/>
</dbReference>
<evidence type="ECO:0000313" key="2">
    <source>
        <dbReference type="EMBL" id="MBD1389538.1"/>
    </source>
</evidence>
<organism evidence="2 3">
    <name type="scientific">Neiella litorisoli</name>
    <dbReference type="NCBI Taxonomy" id="2771431"/>
    <lineage>
        <taxon>Bacteria</taxon>
        <taxon>Pseudomonadati</taxon>
        <taxon>Pseudomonadota</taxon>
        <taxon>Gammaproteobacteria</taxon>
        <taxon>Alteromonadales</taxon>
        <taxon>Echinimonadaceae</taxon>
        <taxon>Neiella</taxon>
    </lineage>
</organism>
<dbReference type="InterPro" id="IPR008258">
    <property type="entry name" value="Transglycosylase_SLT_dom_1"/>
</dbReference>
<gene>
    <name evidence="2" type="ORF">IC617_08865</name>
</gene>
<dbReference type="CDD" id="cd13400">
    <property type="entry name" value="LT_IagB-like"/>
    <property type="match status" value="1"/>
</dbReference>
<sequence>MIDMLLALGVEPYEPNPQIMERCIEQHATAYEIPPAVAKAMLMVEGGRVGTIKANTNGTYDLGVAQINTMNLPLIQQHFPDIDAKSLVFDPCASIQVSMWFLDRKIQQRDGSLWEGVGDYNSRTPRVRVTYLYRVMEAYQQVVLYEKSYDW</sequence>
<dbReference type="Proteomes" id="UP000638014">
    <property type="component" value="Unassembled WGS sequence"/>
</dbReference>
<dbReference type="RefSeq" id="WP_191144644.1">
    <property type="nucleotide sequence ID" value="NZ_JACXAF010000009.1"/>
</dbReference>
<comment type="caution">
    <text evidence="2">The sequence shown here is derived from an EMBL/GenBank/DDBJ whole genome shotgun (WGS) entry which is preliminary data.</text>
</comment>
<keyword evidence="3" id="KW-1185">Reference proteome</keyword>
<proteinExistence type="predicted"/>
<dbReference type="AlphaFoldDB" id="A0A8J6UIZ4"/>